<sequence>MTFRDSYPELDLEDGSGAEALRKRGMPLFTVMIGLLATMNVVSVVFVLLH</sequence>
<feature type="transmembrane region" description="Helical" evidence="1">
    <location>
        <begin position="28"/>
        <end position="49"/>
    </location>
</feature>
<gene>
    <name evidence="2" type="ORF">I2H36_02140</name>
</gene>
<proteinExistence type="predicted"/>
<keyword evidence="1" id="KW-1133">Transmembrane helix</keyword>
<evidence type="ECO:0000313" key="3">
    <source>
        <dbReference type="Proteomes" id="UP000611708"/>
    </source>
</evidence>
<keyword evidence="1" id="KW-0812">Transmembrane</keyword>
<evidence type="ECO:0000256" key="1">
    <source>
        <dbReference type="SAM" id="Phobius"/>
    </source>
</evidence>
<accession>A0ABS0HMX4</accession>
<comment type="caution">
    <text evidence="2">The sequence shown here is derived from an EMBL/GenBank/DDBJ whole genome shotgun (WGS) entry which is preliminary data.</text>
</comment>
<name>A0ABS0HMX4_9HYPH</name>
<dbReference type="Proteomes" id="UP000611708">
    <property type="component" value="Unassembled WGS sequence"/>
</dbReference>
<protein>
    <submittedName>
        <fullName evidence="2">Uncharacterized protein</fullName>
    </submittedName>
</protein>
<evidence type="ECO:0000313" key="2">
    <source>
        <dbReference type="EMBL" id="MBF9194826.1"/>
    </source>
</evidence>
<dbReference type="RefSeq" id="WP_196262234.1">
    <property type="nucleotide sequence ID" value="NZ_JADQDN010000001.1"/>
</dbReference>
<organism evidence="2 3">
    <name type="scientific">Microvirga terrestris</name>
    <dbReference type="NCBI Taxonomy" id="2791024"/>
    <lineage>
        <taxon>Bacteria</taxon>
        <taxon>Pseudomonadati</taxon>
        <taxon>Pseudomonadota</taxon>
        <taxon>Alphaproteobacteria</taxon>
        <taxon>Hyphomicrobiales</taxon>
        <taxon>Methylobacteriaceae</taxon>
        <taxon>Microvirga</taxon>
    </lineage>
</organism>
<keyword evidence="1" id="KW-0472">Membrane</keyword>
<keyword evidence="3" id="KW-1185">Reference proteome</keyword>
<reference evidence="2 3" key="1">
    <citation type="submission" date="2020-11" db="EMBL/GenBank/DDBJ databases">
        <authorList>
            <person name="Kim M.K."/>
        </authorList>
    </citation>
    <scope>NUCLEOTIDE SEQUENCE [LARGE SCALE GENOMIC DNA]</scope>
    <source>
        <strain evidence="2 3">BT290</strain>
    </source>
</reference>
<dbReference type="EMBL" id="JADQDN010000001">
    <property type="protein sequence ID" value="MBF9194826.1"/>
    <property type="molecule type" value="Genomic_DNA"/>
</dbReference>